<dbReference type="Pfam" id="PF13460">
    <property type="entry name" value="NAD_binding_10"/>
    <property type="match status" value="1"/>
</dbReference>
<evidence type="ECO:0000313" key="3">
    <source>
        <dbReference type="Proteomes" id="UP000029665"/>
    </source>
</evidence>
<gene>
    <name evidence="2" type="ORF">BN946_scf184939.g76</name>
</gene>
<reference evidence="2" key="1">
    <citation type="submission" date="2014-01" db="EMBL/GenBank/DDBJ databases">
        <title>The genome of the white-rot fungus Pycnoporus cinnabarinus: a basidiomycete model with a versatile arsenal for lignocellulosic biomass breakdown.</title>
        <authorList>
            <person name="Levasseur A."/>
            <person name="Lomascolo A."/>
            <person name="Ruiz-Duenas F.J."/>
            <person name="Uzan E."/>
            <person name="Piumi F."/>
            <person name="Kues U."/>
            <person name="Ram A.F.J."/>
            <person name="Murat C."/>
            <person name="Haon M."/>
            <person name="Benoit I."/>
            <person name="Arfi Y."/>
            <person name="Chevret D."/>
            <person name="Drula E."/>
            <person name="Kwon M.J."/>
            <person name="Gouret P."/>
            <person name="Lesage-Meessen L."/>
            <person name="Lombard V."/>
            <person name="Mariette J."/>
            <person name="Noirot C."/>
            <person name="Park J."/>
            <person name="Patyshakuliyeva A."/>
            <person name="Wieneger R.A.B."/>
            <person name="Wosten H.A.B."/>
            <person name="Martin F."/>
            <person name="Coutinho P.M."/>
            <person name="de Vries R."/>
            <person name="Martinez A.T."/>
            <person name="Klopp C."/>
            <person name="Pontarotti P."/>
            <person name="Henrissat B."/>
            <person name="Record E."/>
        </authorList>
    </citation>
    <scope>NUCLEOTIDE SEQUENCE [LARGE SCALE GENOMIC DNA]</scope>
    <source>
        <strain evidence="2">BRFM137</strain>
    </source>
</reference>
<dbReference type="PANTHER" id="PTHR48079:SF6">
    <property type="entry name" value="NAD(P)-BINDING DOMAIN-CONTAINING PROTEIN-RELATED"/>
    <property type="match status" value="1"/>
</dbReference>
<dbReference type="SUPFAM" id="SSF51735">
    <property type="entry name" value="NAD(P)-binding Rossmann-fold domains"/>
    <property type="match status" value="1"/>
</dbReference>
<dbReference type="GO" id="GO:0004029">
    <property type="term" value="F:aldehyde dehydrogenase (NAD+) activity"/>
    <property type="evidence" value="ECO:0007669"/>
    <property type="project" value="TreeGrafter"/>
</dbReference>
<dbReference type="STRING" id="5643.A0A060SBK1"/>
<dbReference type="OMA" id="ASHEDKA"/>
<dbReference type="Gene3D" id="3.40.50.720">
    <property type="entry name" value="NAD(P)-binding Rossmann-like Domain"/>
    <property type="match status" value="1"/>
</dbReference>
<dbReference type="Proteomes" id="UP000029665">
    <property type="component" value="Unassembled WGS sequence"/>
</dbReference>
<feature type="domain" description="NAD(P)-binding" evidence="1">
    <location>
        <begin position="30"/>
        <end position="109"/>
    </location>
</feature>
<accession>A0A060SBK1</accession>
<evidence type="ECO:0000313" key="2">
    <source>
        <dbReference type="EMBL" id="CDO71852.1"/>
    </source>
</evidence>
<dbReference type="OrthoDB" id="10262413at2759"/>
<proteinExistence type="predicted"/>
<evidence type="ECO:0000259" key="1">
    <source>
        <dbReference type="Pfam" id="PF13460"/>
    </source>
</evidence>
<dbReference type="GO" id="GO:0005737">
    <property type="term" value="C:cytoplasm"/>
    <property type="evidence" value="ECO:0007669"/>
    <property type="project" value="TreeGrafter"/>
</dbReference>
<protein>
    <recommendedName>
        <fullName evidence="1">NAD(P)-binding domain-containing protein</fullName>
    </recommendedName>
</protein>
<dbReference type="InterPro" id="IPR016040">
    <property type="entry name" value="NAD(P)-bd_dom"/>
</dbReference>
<sequence length="362" mass="39111">MSASNLKTNILITGATGSYPSLYLILRVRISTRLVQHPNAASFNITALIRAPEKAKFVRQNFGVNVVEGSNADLDRLTQLAEQADIVLNVADSDDLAAASALIQGLKNRHDKTGVKPTLIHTSGTGFLVDDARGKFATDKIYHDSKPEEIENGVADSALHRNVDLVVINADRKGWVRGLIISPPTIFGMGSGPLFDSGLVNKHSLQIPLLIKTSLARGRGAGMVGEGKSIWNHVHIDDVAESYIVLLDAVLKNAGAVPHGREGIYLLENGEHKWYDISRAVGKAFVELGLAKSDEPVPFTEADLEKYIGSSFMGYLALGSNARGRAEQIRALGWKPKYTTGDLYANIKPEVEVHARAMKAAA</sequence>
<dbReference type="InterPro" id="IPR036291">
    <property type="entry name" value="NAD(P)-bd_dom_sf"/>
</dbReference>
<dbReference type="AlphaFoldDB" id="A0A060SBK1"/>
<name>A0A060SBK1_PYCCI</name>
<comment type="caution">
    <text evidence="2">The sequence shown here is derived from an EMBL/GenBank/DDBJ whole genome shotgun (WGS) entry which is preliminary data.</text>
</comment>
<organism evidence="2 3">
    <name type="scientific">Pycnoporus cinnabarinus</name>
    <name type="common">Cinnabar-red polypore</name>
    <name type="synonym">Trametes cinnabarina</name>
    <dbReference type="NCBI Taxonomy" id="5643"/>
    <lineage>
        <taxon>Eukaryota</taxon>
        <taxon>Fungi</taxon>
        <taxon>Dikarya</taxon>
        <taxon>Basidiomycota</taxon>
        <taxon>Agaricomycotina</taxon>
        <taxon>Agaricomycetes</taxon>
        <taxon>Polyporales</taxon>
        <taxon>Polyporaceae</taxon>
        <taxon>Trametes</taxon>
    </lineage>
</organism>
<keyword evidence="3" id="KW-1185">Reference proteome</keyword>
<dbReference type="PANTHER" id="PTHR48079">
    <property type="entry name" value="PROTEIN YEEZ"/>
    <property type="match status" value="1"/>
</dbReference>
<dbReference type="HOGENOM" id="CLU_007383_12_1_1"/>
<dbReference type="EMBL" id="CCBP010000107">
    <property type="protein sequence ID" value="CDO71852.1"/>
    <property type="molecule type" value="Genomic_DNA"/>
</dbReference>
<dbReference type="InterPro" id="IPR051783">
    <property type="entry name" value="NAD(P)-dependent_oxidoreduct"/>
</dbReference>